<evidence type="ECO:0000256" key="1">
    <source>
        <dbReference type="ARBA" id="ARBA00004651"/>
    </source>
</evidence>
<feature type="transmembrane region" description="Helical" evidence="8">
    <location>
        <begin position="20"/>
        <end position="37"/>
    </location>
</feature>
<evidence type="ECO:0000256" key="4">
    <source>
        <dbReference type="ARBA" id="ARBA00022692"/>
    </source>
</evidence>
<sequence length="190" mass="21874">MDVHTNKRSSKKIIDLFSSLLYHLPFLCIGLGIKYFYSVANNEQLNFILYPTHLLVEMWTGSQGIFEAEKGYVFSLLGICIDKSCAGLNFWVIAFLSGGFAWAMRNPRLKGLPFYLLFLLCITFLITIFTNSSRIFIAVISLKTFPNLARLTWFHEALGTFVFINALLLFYLGISYFINKVQFYRLNLKS</sequence>
<feature type="transmembrane region" description="Helical" evidence="8">
    <location>
        <begin position="114"/>
        <end position="137"/>
    </location>
</feature>
<keyword evidence="3" id="KW-0645">Protease</keyword>
<dbReference type="GO" id="GO:0005886">
    <property type="term" value="C:plasma membrane"/>
    <property type="evidence" value="ECO:0007669"/>
    <property type="project" value="UniProtKB-SubCell"/>
</dbReference>
<dbReference type="Proteomes" id="UP000199513">
    <property type="component" value="Unassembled WGS sequence"/>
</dbReference>
<keyword evidence="5" id="KW-0378">Hydrolase</keyword>
<feature type="transmembrane region" description="Helical" evidence="8">
    <location>
        <begin position="157"/>
        <end position="178"/>
    </location>
</feature>
<proteinExistence type="predicted"/>
<accession>A0A1I2IFC0</accession>
<keyword evidence="6 8" id="KW-1133">Transmembrane helix</keyword>
<feature type="transmembrane region" description="Helical" evidence="8">
    <location>
        <begin position="72"/>
        <end position="102"/>
    </location>
</feature>
<dbReference type="STRING" id="1003.SAMN04488541_103132"/>
<dbReference type="RefSeq" id="WP_091548490.1">
    <property type="nucleotide sequence ID" value="NZ_FONY01000031.1"/>
</dbReference>
<evidence type="ECO:0000256" key="5">
    <source>
        <dbReference type="ARBA" id="ARBA00022801"/>
    </source>
</evidence>
<evidence type="ECO:0000313" key="10">
    <source>
        <dbReference type="Proteomes" id="UP000199513"/>
    </source>
</evidence>
<keyword evidence="2" id="KW-1003">Cell membrane</keyword>
<dbReference type="InterPro" id="IPR027551">
    <property type="entry name" value="Exosort_XrtK"/>
</dbReference>
<evidence type="ECO:0000313" key="9">
    <source>
        <dbReference type="EMBL" id="SFF40320.1"/>
    </source>
</evidence>
<dbReference type="AlphaFoldDB" id="A0A1I2IFC0"/>
<dbReference type="GO" id="GO:0006508">
    <property type="term" value="P:proteolysis"/>
    <property type="evidence" value="ECO:0007669"/>
    <property type="project" value="UniProtKB-KW"/>
</dbReference>
<dbReference type="InterPro" id="IPR019127">
    <property type="entry name" value="Exosortase"/>
</dbReference>
<keyword evidence="4 8" id="KW-0812">Transmembrane</keyword>
<organism evidence="9 10">
    <name type="scientific">Thermoflexibacter ruber</name>
    <dbReference type="NCBI Taxonomy" id="1003"/>
    <lineage>
        <taxon>Bacteria</taxon>
        <taxon>Pseudomonadati</taxon>
        <taxon>Bacteroidota</taxon>
        <taxon>Cytophagia</taxon>
        <taxon>Cytophagales</taxon>
        <taxon>Thermoflexibacteraceae</taxon>
        <taxon>Thermoflexibacter</taxon>
    </lineage>
</organism>
<dbReference type="Pfam" id="PF09721">
    <property type="entry name" value="Exosortase_EpsH"/>
    <property type="match status" value="1"/>
</dbReference>
<comment type="subcellular location">
    <subcellularLocation>
        <location evidence="1">Cell membrane</location>
        <topology evidence="1">Multi-pass membrane protein</topology>
    </subcellularLocation>
</comment>
<dbReference type="GO" id="GO:0008233">
    <property type="term" value="F:peptidase activity"/>
    <property type="evidence" value="ECO:0007669"/>
    <property type="project" value="UniProtKB-KW"/>
</dbReference>
<dbReference type="OrthoDB" id="771658at2"/>
<evidence type="ECO:0000256" key="7">
    <source>
        <dbReference type="ARBA" id="ARBA00023136"/>
    </source>
</evidence>
<dbReference type="NCBIfam" id="TIGR04178">
    <property type="entry name" value="exo_archaeo"/>
    <property type="match status" value="1"/>
</dbReference>
<dbReference type="InterPro" id="IPR026392">
    <property type="entry name" value="Exo/Archaeosortase_dom"/>
</dbReference>
<evidence type="ECO:0000256" key="6">
    <source>
        <dbReference type="ARBA" id="ARBA00022989"/>
    </source>
</evidence>
<keyword evidence="10" id="KW-1185">Reference proteome</keyword>
<evidence type="ECO:0000256" key="8">
    <source>
        <dbReference type="SAM" id="Phobius"/>
    </source>
</evidence>
<name>A0A1I2IFC0_9BACT</name>
<protein>
    <submittedName>
        <fullName evidence="9">Exosortase K</fullName>
    </submittedName>
</protein>
<evidence type="ECO:0000256" key="3">
    <source>
        <dbReference type="ARBA" id="ARBA00022670"/>
    </source>
</evidence>
<gene>
    <name evidence="9" type="ORF">SAMN04488541_103132</name>
</gene>
<keyword evidence="7 8" id="KW-0472">Membrane</keyword>
<reference evidence="9 10" key="1">
    <citation type="submission" date="2016-10" db="EMBL/GenBank/DDBJ databases">
        <authorList>
            <person name="de Groot N.N."/>
        </authorList>
    </citation>
    <scope>NUCLEOTIDE SEQUENCE [LARGE SCALE GENOMIC DNA]</scope>
    <source>
        <strain>GEY</strain>
        <strain evidence="10">DSM 9560</strain>
    </source>
</reference>
<dbReference type="NCBIfam" id="TIGR04287">
    <property type="entry name" value="exosort_XrtK"/>
    <property type="match status" value="1"/>
</dbReference>
<dbReference type="EMBL" id="FONY01000031">
    <property type="protein sequence ID" value="SFF40320.1"/>
    <property type="molecule type" value="Genomic_DNA"/>
</dbReference>
<evidence type="ECO:0000256" key="2">
    <source>
        <dbReference type="ARBA" id="ARBA00022475"/>
    </source>
</evidence>